<dbReference type="SUPFAM" id="SSF51905">
    <property type="entry name" value="FAD/NAD(P)-binding domain"/>
    <property type="match status" value="1"/>
</dbReference>
<protein>
    <recommendedName>
        <fullName evidence="6">FAD-binding domain-containing protein</fullName>
    </recommendedName>
</protein>
<feature type="transmembrane region" description="Helical" evidence="5">
    <location>
        <begin position="17"/>
        <end position="37"/>
    </location>
</feature>
<keyword evidence="5" id="KW-0812">Transmembrane</keyword>
<comment type="caution">
    <text evidence="7">The sequence shown here is derived from an EMBL/GenBank/DDBJ whole genome shotgun (WGS) entry which is preliminary data.</text>
</comment>
<dbReference type="AlphaFoldDB" id="A0A2P4PCK5"/>
<dbReference type="InterPro" id="IPR036188">
    <property type="entry name" value="FAD/NAD-bd_sf"/>
</dbReference>
<dbReference type="PANTHER" id="PTHR47178:SF6">
    <property type="entry name" value="FAD-BINDING DOMAIN-CONTAINING PROTEIN"/>
    <property type="match status" value="1"/>
</dbReference>
<keyword evidence="4" id="KW-0503">Monooxygenase</keyword>
<evidence type="ECO:0000259" key="6">
    <source>
        <dbReference type="Pfam" id="PF01494"/>
    </source>
</evidence>
<evidence type="ECO:0000313" key="7">
    <source>
        <dbReference type="EMBL" id="POG63077.1"/>
    </source>
</evidence>
<dbReference type="InterPro" id="IPR002938">
    <property type="entry name" value="FAD-bd"/>
</dbReference>
<evidence type="ECO:0000256" key="3">
    <source>
        <dbReference type="ARBA" id="ARBA00023002"/>
    </source>
</evidence>
<keyword evidence="8" id="KW-1185">Reference proteome</keyword>
<keyword evidence="5" id="KW-1133">Transmembrane helix</keyword>
<keyword evidence="2" id="KW-0274">FAD</keyword>
<keyword evidence="3" id="KW-0560">Oxidoreductase</keyword>
<reference evidence="7 8" key="1">
    <citation type="journal article" date="2013" name="Proc. Natl. Acad. Sci. U.S.A.">
        <title>Genome of an arbuscular mycorrhizal fungus provides insight into the oldest plant symbiosis.</title>
        <authorList>
            <person name="Tisserant E."/>
            <person name="Malbreil M."/>
            <person name="Kuo A."/>
            <person name="Kohler A."/>
            <person name="Symeonidi A."/>
            <person name="Balestrini R."/>
            <person name="Charron P."/>
            <person name="Duensing N."/>
            <person name="Frei Dit Frey N."/>
            <person name="Gianinazzi-Pearson V."/>
            <person name="Gilbert L.B."/>
            <person name="Handa Y."/>
            <person name="Herr J.R."/>
            <person name="Hijri M."/>
            <person name="Koul R."/>
            <person name="Kawaguchi M."/>
            <person name="Krajinski F."/>
            <person name="Lammers P.J."/>
            <person name="Masclaux F.G."/>
            <person name="Murat C."/>
            <person name="Morin E."/>
            <person name="Ndikumana S."/>
            <person name="Pagni M."/>
            <person name="Petitpierre D."/>
            <person name="Requena N."/>
            <person name="Rosikiewicz P."/>
            <person name="Riley R."/>
            <person name="Saito K."/>
            <person name="San Clemente H."/>
            <person name="Shapiro H."/>
            <person name="van Tuinen D."/>
            <person name="Becard G."/>
            <person name="Bonfante P."/>
            <person name="Paszkowski U."/>
            <person name="Shachar-Hill Y.Y."/>
            <person name="Tuskan G.A."/>
            <person name="Young P.W."/>
            <person name="Sanders I.R."/>
            <person name="Henrissat B."/>
            <person name="Rensing S.A."/>
            <person name="Grigoriev I.V."/>
            <person name="Corradi N."/>
            <person name="Roux C."/>
            <person name="Martin F."/>
        </authorList>
    </citation>
    <scope>NUCLEOTIDE SEQUENCE [LARGE SCALE GENOMIC DNA]</scope>
    <source>
        <strain evidence="7 8">DAOM 197198</strain>
    </source>
</reference>
<gene>
    <name evidence="7" type="ORF">GLOIN_2v1689636</name>
</gene>
<proteinExistence type="predicted"/>
<sequence length="458" mass="53050">MIYTIIFFLTFEMSNNHIPTILIIGAGLGGLLLYHGIQKHLNKNVKKFNVVIFERDIGPQDRWQGYNIGINSYGMMSLISCLPETLVTRLPEVIPNPIHEKEYPGVLHCDHKGTELFRTPPTHFKSLFELTSIRSLSLISYRNRLRDLMLEGVNIQWGKKCIGYDEFDDEVWAIFQDGTRVRGDILIGCDGINSSIRKQRLPHLQLFDYGITQILIDVTPNKKLMDRIIALNGNFLFQKTFGQDGDTTFSLMRLIPIENDITENTPDDQIHYRITFCYTYYTYWDTRNKNINVDDNNPQSVIDHIKTLIKQHREPCELTEILLELVSIAPASPPKKYEKPFYRTYNPPRRRPVQDINPMSVEAWESTRVTLLGDALHAMNPFLGYGANNALQDAELLVKCLSNYEKDGYKNCIREYENEMRVRSSRDVLESRENCLTQNLPKSKYGYLFNDIYLSGKL</sequence>
<reference evidence="7 8" key="2">
    <citation type="journal article" date="2018" name="New Phytol.">
        <title>High intraspecific genome diversity in the model arbuscular mycorrhizal symbiont Rhizophagus irregularis.</title>
        <authorList>
            <person name="Chen E.C.H."/>
            <person name="Morin E."/>
            <person name="Beaudet D."/>
            <person name="Noel J."/>
            <person name="Yildirir G."/>
            <person name="Ndikumana S."/>
            <person name="Charron P."/>
            <person name="St-Onge C."/>
            <person name="Giorgi J."/>
            <person name="Kruger M."/>
            <person name="Marton T."/>
            <person name="Ropars J."/>
            <person name="Grigoriev I.V."/>
            <person name="Hainaut M."/>
            <person name="Henrissat B."/>
            <person name="Roux C."/>
            <person name="Martin F."/>
            <person name="Corradi N."/>
        </authorList>
    </citation>
    <scope>NUCLEOTIDE SEQUENCE [LARGE SCALE GENOMIC DNA]</scope>
    <source>
        <strain evidence="7 8">DAOM 197198</strain>
    </source>
</reference>
<dbReference type="GO" id="GO:0071949">
    <property type="term" value="F:FAD binding"/>
    <property type="evidence" value="ECO:0007669"/>
    <property type="project" value="InterPro"/>
</dbReference>
<dbReference type="PRINTS" id="PR00420">
    <property type="entry name" value="RNGMNOXGNASE"/>
</dbReference>
<evidence type="ECO:0000256" key="5">
    <source>
        <dbReference type="SAM" id="Phobius"/>
    </source>
</evidence>
<dbReference type="EMBL" id="AUPC02000278">
    <property type="protein sequence ID" value="POG63077.1"/>
    <property type="molecule type" value="Genomic_DNA"/>
</dbReference>
<keyword evidence="5" id="KW-0472">Membrane</keyword>
<dbReference type="Pfam" id="PF01494">
    <property type="entry name" value="FAD_binding_3"/>
    <property type="match status" value="1"/>
</dbReference>
<feature type="domain" description="FAD-binding" evidence="6">
    <location>
        <begin position="355"/>
        <end position="424"/>
    </location>
</feature>
<evidence type="ECO:0000256" key="2">
    <source>
        <dbReference type="ARBA" id="ARBA00022827"/>
    </source>
</evidence>
<dbReference type="Proteomes" id="UP000018888">
    <property type="component" value="Unassembled WGS sequence"/>
</dbReference>
<evidence type="ECO:0000313" key="8">
    <source>
        <dbReference type="Proteomes" id="UP000018888"/>
    </source>
</evidence>
<evidence type="ECO:0000256" key="4">
    <source>
        <dbReference type="ARBA" id="ARBA00023033"/>
    </source>
</evidence>
<organism evidence="7 8">
    <name type="scientific">Rhizophagus irregularis (strain DAOM 181602 / DAOM 197198 / MUCL 43194)</name>
    <name type="common">Arbuscular mycorrhizal fungus</name>
    <name type="synonym">Glomus intraradices</name>
    <dbReference type="NCBI Taxonomy" id="747089"/>
    <lineage>
        <taxon>Eukaryota</taxon>
        <taxon>Fungi</taxon>
        <taxon>Fungi incertae sedis</taxon>
        <taxon>Mucoromycota</taxon>
        <taxon>Glomeromycotina</taxon>
        <taxon>Glomeromycetes</taxon>
        <taxon>Glomerales</taxon>
        <taxon>Glomeraceae</taxon>
        <taxon>Rhizophagus</taxon>
    </lineage>
</organism>
<name>A0A2P4PCK5_RHIID</name>
<accession>A0A2P4PCK5</accession>
<dbReference type="PANTHER" id="PTHR47178">
    <property type="entry name" value="MONOOXYGENASE, FAD-BINDING"/>
    <property type="match status" value="1"/>
</dbReference>
<dbReference type="GO" id="GO:0004497">
    <property type="term" value="F:monooxygenase activity"/>
    <property type="evidence" value="ECO:0007669"/>
    <property type="project" value="UniProtKB-KW"/>
</dbReference>
<keyword evidence="1" id="KW-0285">Flavoprotein</keyword>
<evidence type="ECO:0000256" key="1">
    <source>
        <dbReference type="ARBA" id="ARBA00022630"/>
    </source>
</evidence>
<dbReference type="VEuPathDB" id="FungiDB:RhiirFUN_006503"/>
<dbReference type="Gene3D" id="3.50.50.60">
    <property type="entry name" value="FAD/NAD(P)-binding domain"/>
    <property type="match status" value="1"/>
</dbReference>